<dbReference type="InterPro" id="IPR046460">
    <property type="entry name" value="UNC80_C"/>
</dbReference>
<comment type="caution">
    <text evidence="5">The sequence shown here is derived from an EMBL/GenBank/DDBJ whole genome shotgun (WGS) entry which is preliminary data.</text>
</comment>
<feature type="compositionally biased region" description="Polar residues" evidence="1">
    <location>
        <begin position="1913"/>
        <end position="1934"/>
    </location>
</feature>
<dbReference type="GO" id="GO:0034703">
    <property type="term" value="C:cation channel complex"/>
    <property type="evidence" value="ECO:0007669"/>
    <property type="project" value="TreeGrafter"/>
</dbReference>
<feature type="region of interest" description="Disordered" evidence="1">
    <location>
        <begin position="79"/>
        <end position="170"/>
    </location>
</feature>
<evidence type="ECO:0000259" key="4">
    <source>
        <dbReference type="Pfam" id="PF20262"/>
    </source>
</evidence>
<feature type="signal peptide" evidence="2">
    <location>
        <begin position="1"/>
        <end position="18"/>
    </location>
</feature>
<feature type="domain" description="Protein UNC80 C-terminal" evidence="4">
    <location>
        <begin position="2033"/>
        <end position="2099"/>
    </location>
</feature>
<reference evidence="5 6" key="1">
    <citation type="journal article" date="2019" name="Gigascience">
        <title>Whole-genome sequence of the oriental lung fluke Paragonimus westermani.</title>
        <authorList>
            <person name="Oey H."/>
            <person name="Zakrzewski M."/>
            <person name="Narain K."/>
            <person name="Devi K.R."/>
            <person name="Agatsuma T."/>
            <person name="Nawaratna S."/>
            <person name="Gobert G.N."/>
            <person name="Jones M.K."/>
            <person name="Ragan M.A."/>
            <person name="McManus D.P."/>
            <person name="Krause L."/>
        </authorList>
    </citation>
    <scope>NUCLEOTIDE SEQUENCE [LARGE SCALE GENOMIC DNA]</scope>
    <source>
        <strain evidence="5 6">IND2009</strain>
    </source>
</reference>
<feature type="region of interest" description="Disordered" evidence="1">
    <location>
        <begin position="453"/>
        <end position="482"/>
    </location>
</feature>
<name>A0A5J4P2T0_9TREM</name>
<dbReference type="Pfam" id="PF19424">
    <property type="entry name" value="UNC80"/>
    <property type="match status" value="2"/>
</dbReference>
<sequence length="2101" mass="233064">MLARKIAFVLICFCHVLQKSRRSVKACYVIIGVRAVLKEVYRAQKKHWEVIYSRQFSTRKWSGSGESFVLPASGELTDVSPSHLSDENKADELSDSETARPTSATLTSVAGGIQRYPRPKSQTPGSRARAEELVSKVHTTVRRSVSAAVNAKRQRKPSMQPSAGSAVIEPDDGEHDYYSTNMPWIDAVIEFLNCLPFLWYPVFTLNASNSADRSFPFSTNFSCDHQSHCLPNCFERQQHQCRALLNAVKQIYGSQIEPSFVLSVDRQMNSKPSDAMGRSVDETTVGSHEHTEDSSESGGSSSHFGSTGELSSSDMAMKLRTKLKKISSKPEFPTVPSHESLTGLCKASDSEVDLNSWLTHRAGMATVTDGQKSKLGLFSRAARRKESQYVAFGGRRDSTSLLEKLRLRSSHRQGQTAPPEQEALGLTSLLGLGMLAGAGAGLLRPSSSSVGLFGTTLDTPEDDGAEPDRKRPRGSCRQMNTPESPIQRYVHNQIKNLCSSSLNLLCKAALLLTNQQLSKVVPLAWELLLEPEEELTSSAACFVLFCGLRSAQLVQDILLTDMQHSTPSQRLNAILRFRALWIHRHHVWSRLDEGAPNQLRLPPPFIEFVLPSPTLGYPGYETPDPAWQIRKGTSAEEVQLKQNEATKTFVTASTSRRKQQQELLAHALANETLRRRDARRKFHLTTCPVMERAALEPALNKEHRDEGSNEDGITQQMNVSANITSGTTVSGSGGGGGNAIQEEFSAAMRRLSVAPVNRSMVNQGRNSSWRQGSIPWFRNSALTHDVNTIAEYCVFQCLLEDTTLFMRFILERLTRTHHKSELIFVLRKMIQRLPGLPMQSAHTIFNNLVGYIMFHVRASSYMAPEAIACALSVLHLVVPHVQNIYFKDLKQTLRREQIDSTLLLTANLPCAKQFNVFDNDIGVAQLVRLQDDNKDYQFEDILRDALESNGIPADQSHLYFLFDDRSNVIRNNSHYIRDFYPFKRNHNPKLRLRQLETQEGLYLLQQNALNLKFQEIGKVLFTTTVLQNTPSTQISNHVFFLHEELTKLPSFPRKALETEFGLYNLAELGRPLFGLDTVHKLAWCQLLSSLFTQMPNTYPWSTDLQLFLNVYNGTLILHAEDSSVLRQCLAFFIQCCYQFKMTFSTSGYAGILPTLLRVYNQQMHNVVLTQAVEFTCRQFYVMHRTPFILQLFGSLANYVAVGEERSPMNDDFYWIQPVTLYRLLRMISRPLPDNIRILELCNVQKPLKALDFCYEEEEANWSVLEALNLCVAVIVYAPDSYRARQMLVILQALLPYILRDLPAICAEENCGADLKKCELNAIQKISISIRQLISTTEFMTRRAEEMRPVNSHAPGGPAERRNEPFTTGIAHNWTRQTGRSGRNRDIESGLDSAGWTASSYCGAGGNALAQSPDGDRIRDQDNQPMCVGRPFSDPREVILQLACDFLVACQARLTEIGERQRIAELLDPRSHVVCQILHSSLTPVPQHTKRLSEIVQSIIKQVPGNPDLLARPALQRYFLDVLPQVEWGHESMRSCKALESLLGRLNRTLPKLVEHSIPRIMLEALKKAVLFDPAGCMPAVGKPRLDSHIAAAGWSSNAGLPARPSIGEALLSTISPDPSSGISISGLGRGLGRGRPQNNNNNNNNNEHGMYLTPCVGHSGLHGSPFTGGSSNKPIDGSDLQATGVGEGYSFKFAAEVIRLISLVLQVMGPSFCLKDLCERSGPDFNNRCSSLLEGGFHTLVVYLGQLIIPLLFRCSAGRKDSPVLSKENVFYALDVCVTALFAPGVSGGPIGKLGRTLSGTSATNAGLSHSEATPEKSRDKVGLFGSELSTQLGATLNAGAVPVELNMGLSAVKLVNLASLSSEPDSPCPPSCLIRLLSPTLGFLTQKDPTVTPVGTLQSNSVASKPSGRLDGSSSKSRPSIVSAATQRTRPQTSHSRHADSAASHSPLLRDRPKNFKAEFAHRCSTLTDDGSANPSFTLSRALLNTRVKPLTGLIPLHNLLPKGYWLCDILRDAILPRPMHMSLFRYFLCSRLGFLGLKLILVAFSRHASARLRLITAILTKLALNGQNGIQLWKFFDFLVTHRPPVFIHLLPFIRFKAS</sequence>
<keyword evidence="2" id="KW-0732">Signal</keyword>
<dbReference type="GO" id="GO:0005261">
    <property type="term" value="F:monoatomic cation channel activity"/>
    <property type="evidence" value="ECO:0007669"/>
    <property type="project" value="TreeGrafter"/>
</dbReference>
<protein>
    <submittedName>
        <fullName evidence="5">Uncharacterized protein</fullName>
    </submittedName>
</protein>
<dbReference type="InterPro" id="IPR045852">
    <property type="entry name" value="UNC80_central"/>
</dbReference>
<feature type="domain" description="Protein UNC80 C-terminal" evidence="4">
    <location>
        <begin position="785"/>
        <end position="1555"/>
    </location>
</feature>
<dbReference type="InterPro" id="IPR016024">
    <property type="entry name" value="ARM-type_fold"/>
</dbReference>
<evidence type="ECO:0000256" key="2">
    <source>
        <dbReference type="SAM" id="SignalP"/>
    </source>
</evidence>
<feature type="compositionally biased region" description="Low complexity" evidence="1">
    <location>
        <begin position="296"/>
        <end position="309"/>
    </location>
</feature>
<dbReference type="PANTHER" id="PTHR31781:SF1">
    <property type="entry name" value="PROTEIN UNC-80 HOMOLOG"/>
    <property type="match status" value="1"/>
</dbReference>
<feature type="region of interest" description="Disordered" evidence="1">
    <location>
        <begin position="268"/>
        <end position="311"/>
    </location>
</feature>
<dbReference type="GO" id="GO:0030424">
    <property type="term" value="C:axon"/>
    <property type="evidence" value="ECO:0007669"/>
    <property type="project" value="TreeGrafter"/>
</dbReference>
<dbReference type="Proteomes" id="UP000324629">
    <property type="component" value="Unassembled WGS sequence"/>
</dbReference>
<evidence type="ECO:0000259" key="3">
    <source>
        <dbReference type="Pfam" id="PF19424"/>
    </source>
</evidence>
<feature type="compositionally biased region" description="Polar residues" evidence="1">
    <location>
        <begin position="99"/>
        <end position="108"/>
    </location>
</feature>
<feature type="domain" description="Protein UNC80 central region" evidence="3">
    <location>
        <begin position="478"/>
        <end position="706"/>
    </location>
</feature>
<feature type="region of interest" description="Disordered" evidence="1">
    <location>
        <begin position="1891"/>
        <end position="1950"/>
    </location>
</feature>
<feature type="compositionally biased region" description="Polar residues" evidence="1">
    <location>
        <begin position="1891"/>
        <end position="1905"/>
    </location>
</feature>
<proteinExistence type="predicted"/>
<evidence type="ECO:0000256" key="1">
    <source>
        <dbReference type="SAM" id="MobiDB-lite"/>
    </source>
</evidence>
<gene>
    <name evidence="5" type="ORF">DEA37_0007125</name>
</gene>
<organism evidence="5 6">
    <name type="scientific">Paragonimus westermani</name>
    <dbReference type="NCBI Taxonomy" id="34504"/>
    <lineage>
        <taxon>Eukaryota</taxon>
        <taxon>Metazoa</taxon>
        <taxon>Spiralia</taxon>
        <taxon>Lophotrochozoa</taxon>
        <taxon>Platyhelminthes</taxon>
        <taxon>Trematoda</taxon>
        <taxon>Digenea</taxon>
        <taxon>Plagiorchiida</taxon>
        <taxon>Troglotremata</taxon>
        <taxon>Troglotrematidae</taxon>
        <taxon>Paragonimus</taxon>
    </lineage>
</organism>
<evidence type="ECO:0000313" key="6">
    <source>
        <dbReference type="Proteomes" id="UP000324629"/>
    </source>
</evidence>
<evidence type="ECO:0000313" key="5">
    <source>
        <dbReference type="EMBL" id="KAA3681648.1"/>
    </source>
</evidence>
<dbReference type="GO" id="GO:0055080">
    <property type="term" value="P:monoatomic cation homeostasis"/>
    <property type="evidence" value="ECO:0007669"/>
    <property type="project" value="TreeGrafter"/>
</dbReference>
<dbReference type="EMBL" id="QNGE01000157">
    <property type="protein sequence ID" value="KAA3681648.1"/>
    <property type="molecule type" value="Genomic_DNA"/>
</dbReference>
<feature type="domain" description="Protein UNC80 C-terminal" evidence="4">
    <location>
        <begin position="1691"/>
        <end position="1787"/>
    </location>
</feature>
<feature type="chain" id="PRO_5023835408" evidence="2">
    <location>
        <begin position="19"/>
        <end position="2101"/>
    </location>
</feature>
<feature type="region of interest" description="Disordered" evidence="1">
    <location>
        <begin position="1345"/>
        <end position="1387"/>
    </location>
</feature>
<dbReference type="SUPFAM" id="SSF48371">
    <property type="entry name" value="ARM repeat"/>
    <property type="match status" value="1"/>
</dbReference>
<dbReference type="Pfam" id="PF20262">
    <property type="entry name" value="UNC80_C"/>
    <property type="match status" value="3"/>
</dbReference>
<accession>A0A5J4P2T0</accession>
<dbReference type="PANTHER" id="PTHR31781">
    <property type="entry name" value="UNC80"/>
    <property type="match status" value="1"/>
</dbReference>
<feature type="domain" description="Protein UNC80 central region" evidence="3">
    <location>
        <begin position="218"/>
        <end position="258"/>
    </location>
</feature>
<keyword evidence="6" id="KW-1185">Reference proteome</keyword>